<proteinExistence type="predicted"/>
<name>A0A2P2QEE4_RHIMU</name>
<organism evidence="1">
    <name type="scientific">Rhizophora mucronata</name>
    <name type="common">Asiatic mangrove</name>
    <dbReference type="NCBI Taxonomy" id="61149"/>
    <lineage>
        <taxon>Eukaryota</taxon>
        <taxon>Viridiplantae</taxon>
        <taxon>Streptophyta</taxon>
        <taxon>Embryophyta</taxon>
        <taxon>Tracheophyta</taxon>
        <taxon>Spermatophyta</taxon>
        <taxon>Magnoliopsida</taxon>
        <taxon>eudicotyledons</taxon>
        <taxon>Gunneridae</taxon>
        <taxon>Pentapetalae</taxon>
        <taxon>rosids</taxon>
        <taxon>fabids</taxon>
        <taxon>Malpighiales</taxon>
        <taxon>Rhizophoraceae</taxon>
        <taxon>Rhizophora</taxon>
    </lineage>
</organism>
<dbReference type="EMBL" id="GGEC01084753">
    <property type="protein sequence ID" value="MBX65237.1"/>
    <property type="molecule type" value="Transcribed_RNA"/>
</dbReference>
<accession>A0A2P2QEE4</accession>
<sequence>MVIGSPEK</sequence>
<reference evidence="1" key="1">
    <citation type="submission" date="2018-02" db="EMBL/GenBank/DDBJ databases">
        <title>Rhizophora mucronata_Transcriptome.</title>
        <authorList>
            <person name="Meera S.P."/>
            <person name="Sreeshan A."/>
            <person name="Augustine A."/>
        </authorList>
    </citation>
    <scope>NUCLEOTIDE SEQUENCE</scope>
    <source>
        <tissue evidence="1">Leaf</tissue>
    </source>
</reference>
<protein>
    <submittedName>
        <fullName evidence="1">Uncharacterized protein</fullName>
    </submittedName>
</protein>
<evidence type="ECO:0000313" key="1">
    <source>
        <dbReference type="EMBL" id="MBX65237.1"/>
    </source>
</evidence>